<dbReference type="Proteomes" id="UP001583186">
    <property type="component" value="Unassembled WGS sequence"/>
</dbReference>
<proteinExistence type="predicted"/>
<keyword evidence="3" id="KW-1185">Reference proteome</keyword>
<dbReference type="EMBL" id="JAWCUI010000023">
    <property type="protein sequence ID" value="KAL1896332.1"/>
    <property type="molecule type" value="Genomic_DNA"/>
</dbReference>
<evidence type="ECO:0000313" key="2">
    <source>
        <dbReference type="EMBL" id="KAL1896332.1"/>
    </source>
</evidence>
<reference evidence="2 3" key="1">
    <citation type="journal article" date="2024" name="IMA Fungus">
        <title>IMA Genome - F19 : A genome assembly and annotation guide to empower mycologists, including annotated draft genome sequences of Ceratocystis pirilliformis, Diaporthe australafricana, Fusarium ophioides, Paecilomyces lecythidis, and Sporothrix stenoceras.</title>
        <authorList>
            <person name="Aylward J."/>
            <person name="Wilson A.M."/>
            <person name="Visagie C.M."/>
            <person name="Spraker J."/>
            <person name="Barnes I."/>
            <person name="Buitendag C."/>
            <person name="Ceriani C."/>
            <person name="Del Mar Angel L."/>
            <person name="du Plessis D."/>
            <person name="Fuchs T."/>
            <person name="Gasser K."/>
            <person name="Kramer D."/>
            <person name="Li W."/>
            <person name="Munsamy K."/>
            <person name="Piso A."/>
            <person name="Price J.L."/>
            <person name="Sonnekus B."/>
            <person name="Thomas C."/>
            <person name="van der Nest A."/>
            <person name="van Dijk A."/>
            <person name="van Heerden A."/>
            <person name="van Vuuren N."/>
            <person name="Yilmaz N."/>
            <person name="Duong T.A."/>
            <person name="van der Merwe N.A."/>
            <person name="Wingfield M.J."/>
            <person name="Wingfield B.D."/>
        </authorList>
    </citation>
    <scope>NUCLEOTIDE SEQUENCE [LARGE SCALE GENOMIC DNA]</scope>
    <source>
        <strain evidence="2 3">CMW 5346</strain>
    </source>
</reference>
<feature type="compositionally biased region" description="Pro residues" evidence="1">
    <location>
        <begin position="28"/>
        <end position="38"/>
    </location>
</feature>
<feature type="region of interest" description="Disordered" evidence="1">
    <location>
        <begin position="1"/>
        <end position="249"/>
    </location>
</feature>
<sequence length="373" mass="42107">MEFSEASEMSRNCADSPPQGEASIGPLPIRPNPNPNPIPTTTTNTGNADTVNKDDTKSETSDLIRFDSSPLPQPATSSSPNPIRFSPRPNQPAANEENHSMDNQDVDDSNPDDYSSDDASSGLFRNHDDNHDDSSEEYGDDDNNDDEREEEEEERGRSGNRSPPQKKLKLAPGSLEFLRDRDNFATQGGSGFTPTGSPARLIATEQRSRNRRANAQVLQENEARNERRRNWRNHRNDEGSPLFRHPSGGYDVLERFDQEMEDMEDDGTIHPLDVLEYTTAGGVYACDDVREHRPPAFDLNPPNLRRYENRTNPPPEPNEEEDFKLEDFIEEAFIVEDFVEKGEEKEKEEEKTEEKPDKGKGKLIGKVEDGPFM</sequence>
<feature type="compositionally biased region" description="Acidic residues" evidence="1">
    <location>
        <begin position="134"/>
        <end position="153"/>
    </location>
</feature>
<evidence type="ECO:0000256" key="1">
    <source>
        <dbReference type="SAM" id="MobiDB-lite"/>
    </source>
</evidence>
<gene>
    <name evidence="2" type="ORF">Sste5346_004716</name>
</gene>
<accession>A0ABR3Z7X6</accession>
<protein>
    <submittedName>
        <fullName evidence="2">Uncharacterized protein</fullName>
    </submittedName>
</protein>
<feature type="compositionally biased region" description="Basic and acidic residues" evidence="1">
    <location>
        <begin position="51"/>
        <end position="65"/>
    </location>
</feature>
<name>A0ABR3Z7X6_9PEZI</name>
<feature type="region of interest" description="Disordered" evidence="1">
    <location>
        <begin position="294"/>
        <end position="322"/>
    </location>
</feature>
<comment type="caution">
    <text evidence="2">The sequence shown here is derived from an EMBL/GenBank/DDBJ whole genome shotgun (WGS) entry which is preliminary data.</text>
</comment>
<feature type="compositionally biased region" description="Acidic residues" evidence="1">
    <location>
        <begin position="104"/>
        <end position="116"/>
    </location>
</feature>
<evidence type="ECO:0000313" key="3">
    <source>
        <dbReference type="Proteomes" id="UP001583186"/>
    </source>
</evidence>
<feature type="region of interest" description="Disordered" evidence="1">
    <location>
        <begin position="338"/>
        <end position="373"/>
    </location>
</feature>
<organism evidence="2 3">
    <name type="scientific">Sporothrix stenoceras</name>
    <dbReference type="NCBI Taxonomy" id="5173"/>
    <lineage>
        <taxon>Eukaryota</taxon>
        <taxon>Fungi</taxon>
        <taxon>Dikarya</taxon>
        <taxon>Ascomycota</taxon>
        <taxon>Pezizomycotina</taxon>
        <taxon>Sordariomycetes</taxon>
        <taxon>Sordariomycetidae</taxon>
        <taxon>Ophiostomatales</taxon>
        <taxon>Ophiostomataceae</taxon>
        <taxon>Sporothrix</taxon>
    </lineage>
</organism>
<feature type="compositionally biased region" description="Polar residues" evidence="1">
    <location>
        <begin position="184"/>
        <end position="196"/>
    </location>
</feature>